<reference evidence="1" key="2">
    <citation type="submission" date="2020-11" db="EMBL/GenBank/DDBJ databases">
        <authorList>
            <person name="Cecchin M."/>
            <person name="Marcolungo L."/>
            <person name="Rossato M."/>
            <person name="Girolomoni L."/>
            <person name="Cosentino E."/>
            <person name="Cuine S."/>
            <person name="Li-Beisson Y."/>
            <person name="Delledonne M."/>
            <person name="Ballottari M."/>
        </authorList>
    </citation>
    <scope>NUCLEOTIDE SEQUENCE</scope>
    <source>
        <strain evidence="1">211/11P</strain>
        <tissue evidence="1">Whole cell</tissue>
    </source>
</reference>
<dbReference type="Proteomes" id="UP001055712">
    <property type="component" value="Unassembled WGS sequence"/>
</dbReference>
<name>A0A9D4TXF9_CHLVU</name>
<dbReference type="OrthoDB" id="10626630at2759"/>
<proteinExistence type="predicted"/>
<reference evidence="1" key="1">
    <citation type="journal article" date="2019" name="Plant J.">
        <title>Chlorella vulgaris genome assembly and annotation reveals the molecular basis for metabolic acclimation to high light conditions.</title>
        <authorList>
            <person name="Cecchin M."/>
            <person name="Marcolungo L."/>
            <person name="Rossato M."/>
            <person name="Girolomoni L."/>
            <person name="Cosentino E."/>
            <person name="Cuine S."/>
            <person name="Li-Beisson Y."/>
            <person name="Delledonne M."/>
            <person name="Ballottari M."/>
        </authorList>
    </citation>
    <scope>NUCLEOTIDE SEQUENCE</scope>
    <source>
        <strain evidence="1">211/11P</strain>
    </source>
</reference>
<feature type="non-terminal residue" evidence="1">
    <location>
        <position position="265"/>
    </location>
</feature>
<organism evidence="1 2">
    <name type="scientific">Chlorella vulgaris</name>
    <name type="common">Green alga</name>
    <dbReference type="NCBI Taxonomy" id="3077"/>
    <lineage>
        <taxon>Eukaryota</taxon>
        <taxon>Viridiplantae</taxon>
        <taxon>Chlorophyta</taxon>
        <taxon>core chlorophytes</taxon>
        <taxon>Trebouxiophyceae</taxon>
        <taxon>Chlorellales</taxon>
        <taxon>Chlorellaceae</taxon>
        <taxon>Chlorella clade</taxon>
        <taxon>Chlorella</taxon>
    </lineage>
</organism>
<keyword evidence="2" id="KW-1185">Reference proteome</keyword>
<accession>A0A9D4TXF9</accession>
<dbReference type="AlphaFoldDB" id="A0A9D4TXF9"/>
<comment type="caution">
    <text evidence="1">The sequence shown here is derived from an EMBL/GenBank/DDBJ whole genome shotgun (WGS) entry which is preliminary data.</text>
</comment>
<sequence>YAQNSGFSFSANLASGADSLGGSGNSSKSTSSQFAEIGATCTYFQSPGSVELPVNNGQPDLAGWLQATITAGMLQPSDYRLQNITQLFAFPNLWDNQFNNSVLLQTATIFQQYVLSCSPGSGYSCASYSPNCADQTYSSGGQCKSCYTTGPHCFFNAATSQNFGSCTASTCNCNSPWVGGTCSTYNIGTCYADRTGVHECSFYQSCCNDGFKPDPQWVSGNDQCGCQCSPTQGTINGYSQGAGCGTTPGAVCGSCNKCIDNQSCP</sequence>
<evidence type="ECO:0000313" key="2">
    <source>
        <dbReference type="Proteomes" id="UP001055712"/>
    </source>
</evidence>
<evidence type="ECO:0000313" key="1">
    <source>
        <dbReference type="EMBL" id="KAI3437548.1"/>
    </source>
</evidence>
<dbReference type="EMBL" id="SIDB01000001">
    <property type="protein sequence ID" value="KAI3437548.1"/>
    <property type="molecule type" value="Genomic_DNA"/>
</dbReference>
<protein>
    <submittedName>
        <fullName evidence="1">Uncharacterized protein</fullName>
    </submittedName>
</protein>
<gene>
    <name evidence="1" type="ORF">D9Q98_000001</name>
</gene>